<keyword evidence="2" id="KW-0723">Serine/threonine-protein kinase</keyword>
<dbReference type="PANTHER" id="PTHR43289">
    <property type="entry name" value="MITOGEN-ACTIVATED PROTEIN KINASE KINASE KINASE 20-RELATED"/>
    <property type="match status" value="1"/>
</dbReference>
<evidence type="ECO:0000256" key="3">
    <source>
        <dbReference type="ARBA" id="ARBA00022679"/>
    </source>
</evidence>
<evidence type="ECO:0000259" key="11">
    <source>
        <dbReference type="PROSITE" id="PS51178"/>
    </source>
</evidence>
<dbReference type="Gene3D" id="1.10.510.10">
    <property type="entry name" value="Transferase(Phosphotransferase) domain 1"/>
    <property type="match status" value="1"/>
</dbReference>
<dbReference type="InterPro" id="IPR011009">
    <property type="entry name" value="Kinase-like_dom_sf"/>
</dbReference>
<dbReference type="InterPro" id="IPR005543">
    <property type="entry name" value="PASTA_dom"/>
</dbReference>
<dbReference type="RefSeq" id="WP_344120255.1">
    <property type="nucleotide sequence ID" value="NZ_BAAAOA010000010.1"/>
</dbReference>
<keyword evidence="4" id="KW-0547">Nucleotide-binding</keyword>
<feature type="domain" description="Protein kinase" evidence="10">
    <location>
        <begin position="18"/>
        <end position="273"/>
    </location>
</feature>
<evidence type="ECO:0000256" key="4">
    <source>
        <dbReference type="ARBA" id="ARBA00022741"/>
    </source>
</evidence>
<comment type="caution">
    <text evidence="12">The sequence shown here is derived from an EMBL/GenBank/DDBJ whole genome shotgun (WGS) entry which is preliminary data.</text>
</comment>
<dbReference type="SUPFAM" id="SSF56112">
    <property type="entry name" value="Protein kinase-like (PK-like)"/>
    <property type="match status" value="1"/>
</dbReference>
<keyword evidence="5 12" id="KW-0418">Kinase</keyword>
<comment type="catalytic activity">
    <reaction evidence="7">
        <text>L-threonyl-[protein] + ATP = O-phospho-L-threonyl-[protein] + ADP + H(+)</text>
        <dbReference type="Rhea" id="RHEA:46608"/>
        <dbReference type="Rhea" id="RHEA-COMP:11060"/>
        <dbReference type="Rhea" id="RHEA-COMP:11605"/>
        <dbReference type="ChEBI" id="CHEBI:15378"/>
        <dbReference type="ChEBI" id="CHEBI:30013"/>
        <dbReference type="ChEBI" id="CHEBI:30616"/>
        <dbReference type="ChEBI" id="CHEBI:61977"/>
        <dbReference type="ChEBI" id="CHEBI:456216"/>
        <dbReference type="EC" id="2.7.11.1"/>
    </reaction>
</comment>
<dbReference type="PROSITE" id="PS50011">
    <property type="entry name" value="PROTEIN_KINASE_DOM"/>
    <property type="match status" value="1"/>
</dbReference>
<dbReference type="PROSITE" id="PS51178">
    <property type="entry name" value="PASTA"/>
    <property type="match status" value="2"/>
</dbReference>
<dbReference type="InterPro" id="IPR000719">
    <property type="entry name" value="Prot_kinase_dom"/>
</dbReference>
<gene>
    <name evidence="12" type="primary">pknB_1</name>
    <name evidence="12" type="ORF">GCM10009767_09570</name>
</gene>
<organism evidence="12 13">
    <name type="scientific">Kocuria aegyptia</name>
    <dbReference type="NCBI Taxonomy" id="330943"/>
    <lineage>
        <taxon>Bacteria</taxon>
        <taxon>Bacillati</taxon>
        <taxon>Actinomycetota</taxon>
        <taxon>Actinomycetes</taxon>
        <taxon>Micrococcales</taxon>
        <taxon>Micrococcaceae</taxon>
        <taxon>Kocuria</taxon>
    </lineage>
</organism>
<name>A0ABP4WL24_9MICC</name>
<keyword evidence="13" id="KW-1185">Reference proteome</keyword>
<evidence type="ECO:0000256" key="6">
    <source>
        <dbReference type="ARBA" id="ARBA00022840"/>
    </source>
</evidence>
<reference evidence="13" key="1">
    <citation type="journal article" date="2019" name="Int. J. Syst. Evol. Microbiol.">
        <title>The Global Catalogue of Microorganisms (GCM) 10K type strain sequencing project: providing services to taxonomists for standard genome sequencing and annotation.</title>
        <authorList>
            <consortium name="The Broad Institute Genomics Platform"/>
            <consortium name="The Broad Institute Genome Sequencing Center for Infectious Disease"/>
            <person name="Wu L."/>
            <person name="Ma J."/>
        </authorList>
    </citation>
    <scope>NUCLEOTIDE SEQUENCE [LARGE SCALE GENOMIC DNA]</scope>
    <source>
        <strain evidence="13">JCM 14735</strain>
    </source>
</reference>
<feature type="region of interest" description="Disordered" evidence="9">
    <location>
        <begin position="280"/>
        <end position="390"/>
    </location>
</feature>
<feature type="compositionally biased region" description="Low complexity" evidence="9">
    <location>
        <begin position="305"/>
        <end position="343"/>
    </location>
</feature>
<evidence type="ECO:0000313" key="13">
    <source>
        <dbReference type="Proteomes" id="UP001501204"/>
    </source>
</evidence>
<dbReference type="CDD" id="cd06577">
    <property type="entry name" value="PASTA_pknB"/>
    <property type="match status" value="2"/>
</dbReference>
<evidence type="ECO:0000256" key="8">
    <source>
        <dbReference type="ARBA" id="ARBA00048679"/>
    </source>
</evidence>
<dbReference type="CDD" id="cd14014">
    <property type="entry name" value="STKc_PknB_like"/>
    <property type="match status" value="1"/>
</dbReference>
<feature type="domain" description="PASTA" evidence="11">
    <location>
        <begin position="493"/>
        <end position="559"/>
    </location>
</feature>
<accession>A0ABP4WL24</accession>
<feature type="compositionally biased region" description="Pro residues" evidence="9">
    <location>
        <begin position="287"/>
        <end position="301"/>
    </location>
</feature>
<proteinExistence type="predicted"/>
<dbReference type="InterPro" id="IPR008271">
    <property type="entry name" value="Ser/Thr_kinase_AS"/>
</dbReference>
<dbReference type="Pfam" id="PF00069">
    <property type="entry name" value="Pkinase"/>
    <property type="match status" value="1"/>
</dbReference>
<evidence type="ECO:0000256" key="2">
    <source>
        <dbReference type="ARBA" id="ARBA00022527"/>
    </source>
</evidence>
<keyword evidence="3" id="KW-0808">Transferase</keyword>
<dbReference type="Gene3D" id="3.30.10.20">
    <property type="match status" value="2"/>
</dbReference>
<evidence type="ECO:0000256" key="5">
    <source>
        <dbReference type="ARBA" id="ARBA00022777"/>
    </source>
</evidence>
<sequence>MQHALPDHLTGTLLEGRYELGPRIARGGTATVYRAVDTRLQRVVAVKLMHPHLAEDPTAADRFVREARAAARLSHPHVVSVLDQGHAPDGVPYLVMEHVAGSTLRDVLRRRGALPPGEALALLDPVLDGLAAAHRAGLVHRDVKPENVLISGTGRVTVADFGLTRAVDQHTATATVLGTVGYASPELVTGQRVDTRADVYSAGIVLFELLAGRRPFEGGPLAVARAHAEGAVPDLRTLDPGLPAGPARLVARATARDPQRRPPDAGSFLEELRAVRSGLRPAELARLPPPGSVRGGPPAPPRDSGATTALDPAGAPTAALGAEAAPTEALGPAAPTEALGPAAVRTEAPRPRSTPTEIRRPPGPGFPAASGRPLPARRPGGSSDPWRPEVELRPTRPLHAAGTLALVALAVAGAAFLGWLLGSGPGGTVSVPDVRGAGPELAEQYLAGAGLGNVAVHETADPVAPAGTVLGTDPRAGATARTAEQVVLLVSAGPERTTAPDVSGMPEQDARARLEEAGLTVGSRTPVPDDAAPGTVVGQHPEAGHAMAEGSAVELAVSGGARADSAPGVLGRPVDEAVRVLAEAGYPARVEESLGAPFGYVVAQTTDGAEVVLTVV</sequence>
<dbReference type="NCBIfam" id="NF033483">
    <property type="entry name" value="PknB_PASTA_kin"/>
    <property type="match status" value="1"/>
</dbReference>
<evidence type="ECO:0000256" key="1">
    <source>
        <dbReference type="ARBA" id="ARBA00012513"/>
    </source>
</evidence>
<feature type="domain" description="PASTA" evidence="11">
    <location>
        <begin position="427"/>
        <end position="492"/>
    </location>
</feature>
<dbReference type="Pfam" id="PF03793">
    <property type="entry name" value="PASTA"/>
    <property type="match status" value="2"/>
</dbReference>
<comment type="catalytic activity">
    <reaction evidence="8">
        <text>L-seryl-[protein] + ATP = O-phospho-L-seryl-[protein] + ADP + H(+)</text>
        <dbReference type="Rhea" id="RHEA:17989"/>
        <dbReference type="Rhea" id="RHEA-COMP:9863"/>
        <dbReference type="Rhea" id="RHEA-COMP:11604"/>
        <dbReference type="ChEBI" id="CHEBI:15378"/>
        <dbReference type="ChEBI" id="CHEBI:29999"/>
        <dbReference type="ChEBI" id="CHEBI:30616"/>
        <dbReference type="ChEBI" id="CHEBI:83421"/>
        <dbReference type="ChEBI" id="CHEBI:456216"/>
        <dbReference type="EC" id="2.7.11.1"/>
    </reaction>
</comment>
<evidence type="ECO:0000256" key="9">
    <source>
        <dbReference type="SAM" id="MobiDB-lite"/>
    </source>
</evidence>
<dbReference type="EMBL" id="BAAAOA010000010">
    <property type="protein sequence ID" value="GAA1752618.1"/>
    <property type="molecule type" value="Genomic_DNA"/>
</dbReference>
<evidence type="ECO:0000313" key="12">
    <source>
        <dbReference type="EMBL" id="GAA1752618.1"/>
    </source>
</evidence>
<dbReference type="Gene3D" id="3.30.200.20">
    <property type="entry name" value="Phosphorylase Kinase, domain 1"/>
    <property type="match status" value="1"/>
</dbReference>
<keyword evidence="6" id="KW-0067">ATP-binding</keyword>
<dbReference type="GO" id="GO:0016301">
    <property type="term" value="F:kinase activity"/>
    <property type="evidence" value="ECO:0007669"/>
    <property type="project" value="UniProtKB-KW"/>
</dbReference>
<dbReference type="PROSITE" id="PS00108">
    <property type="entry name" value="PROTEIN_KINASE_ST"/>
    <property type="match status" value="1"/>
</dbReference>
<dbReference type="PANTHER" id="PTHR43289:SF34">
    <property type="entry name" value="SERINE_THREONINE-PROTEIN KINASE YBDM-RELATED"/>
    <property type="match status" value="1"/>
</dbReference>
<dbReference type="EC" id="2.7.11.1" evidence="1"/>
<dbReference type="SMART" id="SM00220">
    <property type="entry name" value="S_TKc"/>
    <property type="match status" value="1"/>
</dbReference>
<protein>
    <recommendedName>
        <fullName evidence="1">non-specific serine/threonine protein kinase</fullName>
        <ecNumber evidence="1">2.7.11.1</ecNumber>
    </recommendedName>
</protein>
<dbReference type="Proteomes" id="UP001501204">
    <property type="component" value="Unassembled WGS sequence"/>
</dbReference>
<evidence type="ECO:0000259" key="10">
    <source>
        <dbReference type="PROSITE" id="PS50011"/>
    </source>
</evidence>
<evidence type="ECO:0000256" key="7">
    <source>
        <dbReference type="ARBA" id="ARBA00047899"/>
    </source>
</evidence>
<dbReference type="SMART" id="SM00740">
    <property type="entry name" value="PASTA"/>
    <property type="match status" value="2"/>
</dbReference>